<dbReference type="RefSeq" id="WP_136335746.1">
    <property type="nucleotide sequence ID" value="NZ_QXMP01000005.1"/>
</dbReference>
<feature type="chain" id="PRO_5020700452" evidence="4">
    <location>
        <begin position="23"/>
        <end position="424"/>
    </location>
</feature>
<evidence type="ECO:0000313" key="5">
    <source>
        <dbReference type="EMBL" id="THD67541.1"/>
    </source>
</evidence>
<dbReference type="SUPFAM" id="SSF53474">
    <property type="entry name" value="alpha/beta-Hydrolases"/>
    <property type="match status" value="1"/>
</dbReference>
<dbReference type="InterPro" id="IPR000801">
    <property type="entry name" value="Esterase-like"/>
</dbReference>
<organism evidence="5 6">
    <name type="scientific">Robertkochia marina</name>
    <dbReference type="NCBI Taxonomy" id="1227945"/>
    <lineage>
        <taxon>Bacteria</taxon>
        <taxon>Pseudomonadati</taxon>
        <taxon>Bacteroidota</taxon>
        <taxon>Flavobacteriia</taxon>
        <taxon>Flavobacteriales</taxon>
        <taxon>Flavobacteriaceae</taxon>
        <taxon>Robertkochia</taxon>
    </lineage>
</organism>
<feature type="repeat" description="TPR" evidence="3">
    <location>
        <begin position="378"/>
        <end position="411"/>
    </location>
</feature>
<protein>
    <submittedName>
        <fullName evidence="5">Alpha/beta hydrolase</fullName>
    </submittedName>
</protein>
<evidence type="ECO:0000256" key="1">
    <source>
        <dbReference type="ARBA" id="ARBA00005622"/>
    </source>
</evidence>
<dbReference type="SUPFAM" id="SSF48452">
    <property type="entry name" value="TPR-like"/>
    <property type="match status" value="1"/>
</dbReference>
<keyword evidence="6" id="KW-1185">Reference proteome</keyword>
<dbReference type="InterPro" id="IPR052558">
    <property type="entry name" value="Siderophore_Hydrolase_D"/>
</dbReference>
<evidence type="ECO:0000313" key="6">
    <source>
        <dbReference type="Proteomes" id="UP000305939"/>
    </source>
</evidence>
<dbReference type="OrthoDB" id="9784036at2"/>
<dbReference type="InterPro" id="IPR011990">
    <property type="entry name" value="TPR-like_helical_dom_sf"/>
</dbReference>
<evidence type="ECO:0000256" key="4">
    <source>
        <dbReference type="SAM" id="SignalP"/>
    </source>
</evidence>
<dbReference type="AlphaFoldDB" id="A0A4S3LZN2"/>
<dbReference type="PANTHER" id="PTHR40841:SF2">
    <property type="entry name" value="SIDEROPHORE-DEGRADING ESTERASE (EUROFUNG)"/>
    <property type="match status" value="1"/>
</dbReference>
<feature type="signal peptide" evidence="4">
    <location>
        <begin position="1"/>
        <end position="22"/>
    </location>
</feature>
<name>A0A4S3LZN2_9FLAO</name>
<dbReference type="EMBL" id="SSMC01000002">
    <property type="protein sequence ID" value="THD67541.1"/>
    <property type="molecule type" value="Genomic_DNA"/>
</dbReference>
<evidence type="ECO:0000256" key="2">
    <source>
        <dbReference type="ARBA" id="ARBA00022801"/>
    </source>
</evidence>
<evidence type="ECO:0000256" key="3">
    <source>
        <dbReference type="PROSITE-ProRule" id="PRU00339"/>
    </source>
</evidence>
<accession>A0A4S3LZN2</accession>
<keyword evidence="2 5" id="KW-0378">Hydrolase</keyword>
<keyword evidence="4" id="KW-0732">Signal</keyword>
<dbReference type="Proteomes" id="UP000305939">
    <property type="component" value="Unassembled WGS sequence"/>
</dbReference>
<dbReference type="InterPro" id="IPR029058">
    <property type="entry name" value="AB_hydrolase_fold"/>
</dbReference>
<comment type="caution">
    <text evidence="5">The sequence shown here is derived from an EMBL/GenBank/DDBJ whole genome shotgun (WGS) entry which is preliminary data.</text>
</comment>
<sequence>MRWHSKLLFILIFLCIFNGLRAQNSEHTQEAKGIEIGHIDKIYSEILQEEHRVWIHLPSEYTSHTEKPDRIYPVMFILDASSHFTGMAAMADQLGRELFWPKMIIVGIESSNRYRDYTPSKIHPLDDLPPSYFNHTGGAAVFLEFLTKELIPYIESRYPAAPYRSLLGHSLGGLFTTYAMYTGTDAFRNFIALDPSVWWDQNYLLNQLSAYRKCLLSEKTNFYLVAANSLPEGVTPENVHTTSGDRTAHFKAIKRLDDLMYQMRCDEENYTFRYHNSNSHANIGLPAYYEAVTTIFDFYNIDPVLKAFDPEILHNISTERFLAAFKDHYATISEELGFVILPEEDLISDMGYKSLELEDYEKAEALFKLNITNFPESSRVYDGMGDFYFSINQLYKAERFYEKAHSFGKDNHSKTKLRFLKTKQ</sequence>
<dbReference type="Gene3D" id="3.40.50.1820">
    <property type="entry name" value="alpha/beta hydrolase"/>
    <property type="match status" value="1"/>
</dbReference>
<proteinExistence type="inferred from homology"/>
<reference evidence="5 6" key="1">
    <citation type="submission" date="2019-04" db="EMBL/GenBank/DDBJ databases">
        <title>Draft genome sequence of Robertkochia marina CC-AMO-30D.</title>
        <authorList>
            <person name="Hameed A."/>
            <person name="Lin S.-Y."/>
            <person name="Shahina M."/>
            <person name="Lai W.-A."/>
            <person name="Young C.-C."/>
        </authorList>
    </citation>
    <scope>NUCLEOTIDE SEQUENCE [LARGE SCALE GENOMIC DNA]</scope>
    <source>
        <strain evidence="5 6">CC-AMO-30D</strain>
    </source>
</reference>
<gene>
    <name evidence="5" type="ORF">E7Z59_07720</name>
</gene>
<comment type="similarity">
    <text evidence="1">Belongs to the esterase D family.</text>
</comment>
<dbReference type="PROSITE" id="PS50005">
    <property type="entry name" value="TPR"/>
    <property type="match status" value="1"/>
</dbReference>
<dbReference type="Pfam" id="PF00756">
    <property type="entry name" value="Esterase"/>
    <property type="match status" value="1"/>
</dbReference>
<keyword evidence="3" id="KW-0802">TPR repeat</keyword>
<dbReference type="GO" id="GO:0016788">
    <property type="term" value="F:hydrolase activity, acting on ester bonds"/>
    <property type="evidence" value="ECO:0007669"/>
    <property type="project" value="TreeGrafter"/>
</dbReference>
<dbReference type="InterPro" id="IPR019734">
    <property type="entry name" value="TPR_rpt"/>
</dbReference>
<dbReference type="PANTHER" id="PTHR40841">
    <property type="entry name" value="SIDEROPHORE TRIACETYLFUSARININE C ESTERASE"/>
    <property type="match status" value="1"/>
</dbReference>